<reference evidence="4" key="1">
    <citation type="submission" date="2022-02" db="EMBL/GenBank/DDBJ databases">
        <title>Vibrio sp. nov., a new bacterium isolated from Bohai sea, China.</title>
        <authorList>
            <person name="Yuan Y."/>
        </authorList>
    </citation>
    <scope>NUCLEOTIDE SEQUENCE</scope>
    <source>
        <strain evidence="4">DBSS07</strain>
    </source>
</reference>
<dbReference type="PANTHER" id="PTHR34606">
    <property type="entry name" value="BON DOMAIN-CONTAINING PROTEIN"/>
    <property type="match status" value="1"/>
</dbReference>
<dbReference type="InterPro" id="IPR014004">
    <property type="entry name" value="Transpt-assoc_nodulatn_dom_bac"/>
</dbReference>
<dbReference type="EMBL" id="JAKRRX010000008">
    <property type="protein sequence ID" value="MCW8332701.1"/>
    <property type="molecule type" value="Genomic_DNA"/>
</dbReference>
<dbReference type="AlphaFoldDB" id="A0A9X3CBM2"/>
<keyword evidence="5" id="KW-1185">Reference proteome</keyword>
<dbReference type="InterPro" id="IPR007055">
    <property type="entry name" value="BON_dom"/>
</dbReference>
<dbReference type="Proteomes" id="UP001155586">
    <property type="component" value="Unassembled WGS sequence"/>
</dbReference>
<dbReference type="PANTHER" id="PTHR34606:SF4">
    <property type="entry name" value="OUTER MEMBRANE LIPOPROTEIN DOLP"/>
    <property type="match status" value="1"/>
</dbReference>
<evidence type="ECO:0000256" key="2">
    <source>
        <dbReference type="SAM" id="SignalP"/>
    </source>
</evidence>
<dbReference type="RefSeq" id="WP_252029506.1">
    <property type="nucleotide sequence ID" value="NZ_JAKRRX010000008.1"/>
</dbReference>
<sequence>MKILKLSSLLLIFITLAGCAGSSAENTASDPRSMNQIWSDNNIDFEVAGLSNKPPYRGNVSITASSFEGTVILMGQSRTQELLTEFETQARKVKGVKTIHNQVRIKAPLSVGNVSQDSWITTKVKSALLTKSELSGANVKVITEDGEVFLLGYVSQEHAEIATEVARNVSGVKKVVRAFQYSN</sequence>
<comment type="caution">
    <text evidence="4">The sequence shown here is derived from an EMBL/GenBank/DDBJ whole genome shotgun (WGS) entry which is preliminary data.</text>
</comment>
<feature type="chain" id="PRO_5040732427" evidence="2">
    <location>
        <begin position="21"/>
        <end position="183"/>
    </location>
</feature>
<dbReference type="Pfam" id="PF04972">
    <property type="entry name" value="BON"/>
    <property type="match status" value="2"/>
</dbReference>
<dbReference type="PROSITE" id="PS51257">
    <property type="entry name" value="PROKAR_LIPOPROTEIN"/>
    <property type="match status" value="1"/>
</dbReference>
<organism evidence="4 5">
    <name type="scientific">Vibrio paucivorans</name>
    <dbReference type="NCBI Taxonomy" id="2829489"/>
    <lineage>
        <taxon>Bacteria</taxon>
        <taxon>Pseudomonadati</taxon>
        <taxon>Pseudomonadota</taxon>
        <taxon>Gammaproteobacteria</taxon>
        <taxon>Vibrionales</taxon>
        <taxon>Vibrionaceae</taxon>
        <taxon>Vibrio</taxon>
    </lineage>
</organism>
<proteinExistence type="predicted"/>
<feature type="domain" description="BON" evidence="3">
    <location>
        <begin position="116"/>
        <end position="183"/>
    </location>
</feature>
<feature type="domain" description="BON" evidence="3">
    <location>
        <begin position="39"/>
        <end position="107"/>
    </location>
</feature>
<accession>A0A9X3CBM2</accession>
<evidence type="ECO:0000313" key="5">
    <source>
        <dbReference type="Proteomes" id="UP001155586"/>
    </source>
</evidence>
<evidence type="ECO:0000259" key="3">
    <source>
        <dbReference type="PROSITE" id="PS50914"/>
    </source>
</evidence>
<dbReference type="Gene3D" id="3.30.1340.30">
    <property type="match status" value="2"/>
</dbReference>
<name>A0A9X3CBM2_9VIBR</name>
<dbReference type="InterPro" id="IPR051686">
    <property type="entry name" value="Lipoprotein_DolP"/>
</dbReference>
<protein>
    <submittedName>
        <fullName evidence="4">BON domain-containing protein</fullName>
    </submittedName>
</protein>
<dbReference type="SMART" id="SM00749">
    <property type="entry name" value="BON"/>
    <property type="match status" value="2"/>
</dbReference>
<feature type="signal peptide" evidence="2">
    <location>
        <begin position="1"/>
        <end position="20"/>
    </location>
</feature>
<dbReference type="PROSITE" id="PS50914">
    <property type="entry name" value="BON"/>
    <property type="match status" value="2"/>
</dbReference>
<evidence type="ECO:0000256" key="1">
    <source>
        <dbReference type="ARBA" id="ARBA00022729"/>
    </source>
</evidence>
<evidence type="ECO:0000313" key="4">
    <source>
        <dbReference type="EMBL" id="MCW8332701.1"/>
    </source>
</evidence>
<gene>
    <name evidence="4" type="ORF">MD483_02505</name>
</gene>
<keyword evidence="1 2" id="KW-0732">Signal</keyword>